<dbReference type="STRING" id="1095629.A0A0C9XL53"/>
<dbReference type="Pfam" id="PF03171">
    <property type="entry name" value="2OG-FeII_Oxy"/>
    <property type="match status" value="1"/>
</dbReference>
<name>A0A0C9XL53_9AGAR</name>
<dbReference type="InterPro" id="IPR044861">
    <property type="entry name" value="IPNS-like_FE2OG_OXY"/>
</dbReference>
<proteinExistence type="inferred from homology"/>
<comment type="similarity">
    <text evidence="1">Belongs to the iron/ascorbate-dependent oxidoreductase family.</text>
</comment>
<evidence type="ECO:0000256" key="3">
    <source>
        <dbReference type="ARBA" id="ARBA00023002"/>
    </source>
</evidence>
<dbReference type="AlphaFoldDB" id="A0A0C9XL53"/>
<evidence type="ECO:0000256" key="2">
    <source>
        <dbReference type="ARBA" id="ARBA00022723"/>
    </source>
</evidence>
<keyword evidence="4" id="KW-0408">Iron</keyword>
<dbReference type="Gene3D" id="2.60.120.330">
    <property type="entry name" value="B-lactam Antibiotic, Isopenicillin N Synthase, Chain"/>
    <property type="match status" value="1"/>
</dbReference>
<dbReference type="HOGENOM" id="CLU_010119_10_0_1"/>
<evidence type="ECO:0008006" key="9">
    <source>
        <dbReference type="Google" id="ProtNLM"/>
    </source>
</evidence>
<dbReference type="GO" id="GO:0046872">
    <property type="term" value="F:metal ion binding"/>
    <property type="evidence" value="ECO:0007669"/>
    <property type="project" value="UniProtKB-KW"/>
</dbReference>
<dbReference type="EMBL" id="KN838708">
    <property type="protein sequence ID" value="KIJ96892.1"/>
    <property type="molecule type" value="Genomic_DNA"/>
</dbReference>
<dbReference type="OrthoDB" id="406156at2759"/>
<feature type="domain" description="Isopenicillin N synthase-like Fe(2+) 2OG dioxygenase" evidence="5">
    <location>
        <begin position="209"/>
        <end position="308"/>
    </location>
</feature>
<dbReference type="Proteomes" id="UP000054477">
    <property type="component" value="Unassembled WGS sequence"/>
</dbReference>
<accession>A0A0C9XL53</accession>
<feature type="domain" description="Non-haem dioxygenase N-terminal" evidence="6">
    <location>
        <begin position="47"/>
        <end position="149"/>
    </location>
</feature>
<keyword evidence="8" id="KW-1185">Reference proteome</keyword>
<evidence type="ECO:0000313" key="8">
    <source>
        <dbReference type="Proteomes" id="UP000054477"/>
    </source>
</evidence>
<dbReference type="GO" id="GO:0016491">
    <property type="term" value="F:oxidoreductase activity"/>
    <property type="evidence" value="ECO:0007669"/>
    <property type="project" value="UniProtKB-KW"/>
</dbReference>
<dbReference type="Pfam" id="PF14226">
    <property type="entry name" value="DIOX_N"/>
    <property type="match status" value="1"/>
</dbReference>
<gene>
    <name evidence="7" type="ORF">K443DRAFT_106506</name>
</gene>
<dbReference type="SUPFAM" id="SSF51197">
    <property type="entry name" value="Clavaminate synthase-like"/>
    <property type="match status" value="1"/>
</dbReference>
<dbReference type="InterPro" id="IPR026992">
    <property type="entry name" value="DIOX_N"/>
</dbReference>
<keyword evidence="2" id="KW-0479">Metal-binding</keyword>
<keyword evidence="3" id="KW-0560">Oxidoreductase</keyword>
<dbReference type="PANTHER" id="PTHR10209">
    <property type="entry name" value="OXIDOREDUCTASE, 2OG-FE II OXYGENASE FAMILY PROTEIN"/>
    <property type="match status" value="1"/>
</dbReference>
<evidence type="ECO:0000313" key="7">
    <source>
        <dbReference type="EMBL" id="KIJ96892.1"/>
    </source>
</evidence>
<evidence type="ECO:0000259" key="5">
    <source>
        <dbReference type="Pfam" id="PF03171"/>
    </source>
</evidence>
<reference evidence="8" key="2">
    <citation type="submission" date="2015-01" db="EMBL/GenBank/DDBJ databases">
        <title>Evolutionary Origins and Diversification of the Mycorrhizal Mutualists.</title>
        <authorList>
            <consortium name="DOE Joint Genome Institute"/>
            <consortium name="Mycorrhizal Genomics Consortium"/>
            <person name="Kohler A."/>
            <person name="Kuo A."/>
            <person name="Nagy L.G."/>
            <person name="Floudas D."/>
            <person name="Copeland A."/>
            <person name="Barry K.W."/>
            <person name="Cichocki N."/>
            <person name="Veneault-Fourrey C."/>
            <person name="LaButti K."/>
            <person name="Lindquist E.A."/>
            <person name="Lipzen A."/>
            <person name="Lundell T."/>
            <person name="Morin E."/>
            <person name="Murat C."/>
            <person name="Riley R."/>
            <person name="Ohm R."/>
            <person name="Sun H."/>
            <person name="Tunlid A."/>
            <person name="Henrissat B."/>
            <person name="Grigoriev I.V."/>
            <person name="Hibbett D.S."/>
            <person name="Martin F."/>
        </authorList>
    </citation>
    <scope>NUCLEOTIDE SEQUENCE [LARGE SCALE GENOMIC DNA]</scope>
    <source>
        <strain evidence="8">LaAM-08-1</strain>
    </source>
</reference>
<dbReference type="InterPro" id="IPR027443">
    <property type="entry name" value="IPNS-like_sf"/>
</dbReference>
<sequence>MSSTATVAVAESSSAFEKLSLNATASVPVWKAPPVTTEDLEWADILTIDLSKLATEKEELIKTVATALQRDGFFYVIGHDIAPETLLRQFSIGQLAFDAVSREEKEQHVAPIKEKGSFIGYKLQNYWEITNGIRDRIEHYNFYANELDPVTRHPKALQPHMPEIKAFLAETREKVLKPVTQLIDGVLGLKGHLWDLHETPQGKRGNDVLRYMIYDPLTSEEAKKTNGVMLNGHTDFNSISCLISQPVTALQVLMPDNIWRYVKHREGAYVINIGDQWNRDSHLQCALSFMSGGILKGTMHRVVRPPKDQVHLRRLGVFHFAHFIPGVSLELFDSEKVHKEGHQIFEGKPPTADEWESARVKSYGTGEFIKGEEYDIEILNGLQVSFLPS</sequence>
<evidence type="ECO:0000256" key="1">
    <source>
        <dbReference type="ARBA" id="ARBA00008056"/>
    </source>
</evidence>
<reference evidence="7 8" key="1">
    <citation type="submission" date="2014-04" db="EMBL/GenBank/DDBJ databases">
        <authorList>
            <consortium name="DOE Joint Genome Institute"/>
            <person name="Kuo A."/>
            <person name="Kohler A."/>
            <person name="Nagy L.G."/>
            <person name="Floudas D."/>
            <person name="Copeland A."/>
            <person name="Barry K.W."/>
            <person name="Cichocki N."/>
            <person name="Veneault-Fourrey C."/>
            <person name="LaButti K."/>
            <person name="Lindquist E.A."/>
            <person name="Lipzen A."/>
            <person name="Lundell T."/>
            <person name="Morin E."/>
            <person name="Murat C."/>
            <person name="Sun H."/>
            <person name="Tunlid A."/>
            <person name="Henrissat B."/>
            <person name="Grigoriev I.V."/>
            <person name="Hibbett D.S."/>
            <person name="Martin F."/>
            <person name="Nordberg H.P."/>
            <person name="Cantor M.N."/>
            <person name="Hua S.X."/>
        </authorList>
    </citation>
    <scope>NUCLEOTIDE SEQUENCE [LARGE SCALE GENOMIC DNA]</scope>
    <source>
        <strain evidence="7 8">LaAM-08-1</strain>
    </source>
</reference>
<organism evidence="7 8">
    <name type="scientific">Laccaria amethystina LaAM-08-1</name>
    <dbReference type="NCBI Taxonomy" id="1095629"/>
    <lineage>
        <taxon>Eukaryota</taxon>
        <taxon>Fungi</taxon>
        <taxon>Dikarya</taxon>
        <taxon>Basidiomycota</taxon>
        <taxon>Agaricomycotina</taxon>
        <taxon>Agaricomycetes</taxon>
        <taxon>Agaricomycetidae</taxon>
        <taxon>Agaricales</taxon>
        <taxon>Agaricineae</taxon>
        <taxon>Hydnangiaceae</taxon>
        <taxon>Laccaria</taxon>
    </lineage>
</organism>
<evidence type="ECO:0000259" key="6">
    <source>
        <dbReference type="Pfam" id="PF14226"/>
    </source>
</evidence>
<protein>
    <recommendedName>
        <fullName evidence="9">Clavaminate synthase-like protein</fullName>
    </recommendedName>
</protein>
<evidence type="ECO:0000256" key="4">
    <source>
        <dbReference type="ARBA" id="ARBA00023004"/>
    </source>
</evidence>
<dbReference type="PANTHER" id="PTHR10209:SF172">
    <property type="entry name" value="FE2OG DIOXYGENASE DOMAIN-CONTAINING PROTEIN"/>
    <property type="match status" value="1"/>
</dbReference>